<dbReference type="CDD" id="cd18793">
    <property type="entry name" value="SF2_C_SNF"/>
    <property type="match status" value="1"/>
</dbReference>
<dbReference type="InterPro" id="IPR001650">
    <property type="entry name" value="Helicase_C-like"/>
</dbReference>
<evidence type="ECO:0000313" key="8">
    <source>
        <dbReference type="Proteomes" id="UP000799429"/>
    </source>
</evidence>
<dbReference type="PANTHER" id="PTHR45629">
    <property type="entry name" value="SNF2/RAD54 FAMILY MEMBER"/>
    <property type="match status" value="1"/>
</dbReference>
<feature type="region of interest" description="Disordered" evidence="4">
    <location>
        <begin position="224"/>
        <end position="243"/>
    </location>
</feature>
<dbReference type="InterPro" id="IPR000330">
    <property type="entry name" value="SNF2_N"/>
</dbReference>
<reference evidence="7" key="1">
    <citation type="journal article" date="2020" name="Stud. Mycol.">
        <title>101 Dothideomycetes genomes: a test case for predicting lifestyles and emergence of pathogens.</title>
        <authorList>
            <person name="Haridas S."/>
            <person name="Albert R."/>
            <person name="Binder M."/>
            <person name="Bloem J."/>
            <person name="Labutti K."/>
            <person name="Salamov A."/>
            <person name="Andreopoulos B."/>
            <person name="Baker S."/>
            <person name="Barry K."/>
            <person name="Bills G."/>
            <person name="Bluhm B."/>
            <person name="Cannon C."/>
            <person name="Castanera R."/>
            <person name="Culley D."/>
            <person name="Daum C."/>
            <person name="Ezra D."/>
            <person name="Gonzalez J."/>
            <person name="Henrissat B."/>
            <person name="Kuo A."/>
            <person name="Liang C."/>
            <person name="Lipzen A."/>
            <person name="Lutzoni F."/>
            <person name="Magnuson J."/>
            <person name="Mondo S."/>
            <person name="Nolan M."/>
            <person name="Ohm R."/>
            <person name="Pangilinan J."/>
            <person name="Park H.-J."/>
            <person name="Ramirez L."/>
            <person name="Alfaro M."/>
            <person name="Sun H."/>
            <person name="Tritt A."/>
            <person name="Yoshinaga Y."/>
            <person name="Zwiers L.-H."/>
            <person name="Turgeon B."/>
            <person name="Goodwin S."/>
            <person name="Spatafora J."/>
            <person name="Crous P."/>
            <person name="Grigoriev I."/>
        </authorList>
    </citation>
    <scope>NUCLEOTIDE SEQUENCE</scope>
    <source>
        <strain evidence="7">CBS 101060</strain>
    </source>
</reference>
<dbReference type="FunFam" id="3.40.50.10810:FF:000020">
    <property type="entry name" value="DNA repair and recombination protein RAD54B"/>
    <property type="match status" value="1"/>
</dbReference>
<dbReference type="InterPro" id="IPR038718">
    <property type="entry name" value="SNF2-like_sf"/>
</dbReference>
<dbReference type="InterPro" id="IPR014001">
    <property type="entry name" value="Helicase_ATP-bd"/>
</dbReference>
<dbReference type="SMART" id="SM00490">
    <property type="entry name" value="HELICc"/>
    <property type="match status" value="1"/>
</dbReference>
<dbReference type="GO" id="GO:0000724">
    <property type="term" value="P:double-strand break repair via homologous recombination"/>
    <property type="evidence" value="ECO:0007669"/>
    <property type="project" value="TreeGrafter"/>
</dbReference>
<dbReference type="InterPro" id="IPR027417">
    <property type="entry name" value="P-loop_NTPase"/>
</dbReference>
<dbReference type="GO" id="GO:0016787">
    <property type="term" value="F:hydrolase activity"/>
    <property type="evidence" value="ECO:0007669"/>
    <property type="project" value="UniProtKB-KW"/>
</dbReference>
<proteinExistence type="predicted"/>
<evidence type="ECO:0000256" key="4">
    <source>
        <dbReference type="SAM" id="MobiDB-lite"/>
    </source>
</evidence>
<dbReference type="SMART" id="SM00487">
    <property type="entry name" value="DEXDc"/>
    <property type="match status" value="1"/>
</dbReference>
<gene>
    <name evidence="7" type="ORF">M501DRAFT_1028431</name>
</gene>
<dbReference type="PROSITE" id="PS51194">
    <property type="entry name" value="HELICASE_CTER"/>
    <property type="match status" value="1"/>
</dbReference>
<dbReference type="SUPFAM" id="SSF52540">
    <property type="entry name" value="P-loop containing nucleoside triphosphate hydrolases"/>
    <property type="match status" value="2"/>
</dbReference>
<feature type="domain" description="Helicase ATP-binding" evidence="5">
    <location>
        <begin position="291"/>
        <end position="464"/>
    </location>
</feature>
<dbReference type="CDD" id="cd18004">
    <property type="entry name" value="DEXHc_RAD54"/>
    <property type="match status" value="1"/>
</dbReference>
<sequence length="944" mass="104452">MPKPFLPPLLNRRPSGQLSYNIHASQSCPPVKRRRISQDQGDDEVLQERTAPLYGISRTPSRPRNPLLAVVNPAAAEAAKAPANAGVEGYYIVLWRKFTTKKNKTWDGDGVLSLTGGFAHLQDISGKELGKTAWNAPLLPGSALSIGGKDVEVDCMISKADFLAGKPFLGGMKPPPPVATAATPKGFKAQIKQEKLASQQAKTFNITAAKTKATTSTFKTPLLSTTVMPKCPGNKPRPRHDPNVEGALVMKRLESVPKGKQIVDVVVDPHLSKRMREHQKEGVMFLYECVMGMRHEGEGAILADSMGLGKTLQTIALLWTLLKQNPIYGDPPVIKKALIVCPVGLINNWRQEFWRWLGKERVGVFTFMEEKKRKIRITDFTMGKVYSIMIVGYEKLRTVQEELRRGSGVDIVILDEGHKLKTAQNKAALAVKAFGTEKRIYLSGTPIQNDLSEFFYAADLVNPGLLGKWTTFKREFEGPILKMRQPEATAKDIEKGKGREEELQEISKRFMLRRGQEIMSKYLPPKTEYVLFCRPTNVQASVYRSVLQSPAFNAVLGSSEASLQLINVLKKVCNSPSLLRSRGDKDSETTSNETIASLLTSIPYSLLKTAGASGKLQVLDSLLHRLHTTTSEKVVLVSNYTSTLDILGNLLSALSYPFLRLDGSTPAPKRQPLVDKFNNATQDDCFAFLLSAKAGGVGLNLIGASRLVLFDVDWNPSTDLQAMARIHRDGQLLHCRIYRLLTMGALDEKIYQRQLTKTGLADSVVDGKESVSSFSREELRDLFRLDEGERCRTHEVLRCECGGKGNVQALEAKAEEGEVVGLEIEEDEEEVFPDLPALVKASQVDIAEQERRIKETAEAKALAARGSKQRGKYEALMEYLHIDTALLSKKERDDEAATPGGEEGDDEVTAVDEIEALVDDEVLLNVLKEEGCRVKFMFSKLNTS</sequence>
<dbReference type="GO" id="GO:0007131">
    <property type="term" value="P:reciprocal meiotic recombination"/>
    <property type="evidence" value="ECO:0007669"/>
    <property type="project" value="TreeGrafter"/>
</dbReference>
<dbReference type="GO" id="GO:0015616">
    <property type="term" value="F:DNA translocase activity"/>
    <property type="evidence" value="ECO:0007669"/>
    <property type="project" value="TreeGrafter"/>
</dbReference>
<dbReference type="GO" id="GO:0005524">
    <property type="term" value="F:ATP binding"/>
    <property type="evidence" value="ECO:0007669"/>
    <property type="project" value="InterPro"/>
</dbReference>
<dbReference type="Pfam" id="PF00271">
    <property type="entry name" value="Helicase_C"/>
    <property type="match status" value="1"/>
</dbReference>
<dbReference type="PANTHER" id="PTHR45629:SF7">
    <property type="entry name" value="DNA EXCISION REPAIR PROTEIN ERCC-6-RELATED"/>
    <property type="match status" value="1"/>
</dbReference>
<keyword evidence="3" id="KW-0067">ATP-binding</keyword>
<dbReference type="Gene3D" id="3.40.50.300">
    <property type="entry name" value="P-loop containing nucleotide triphosphate hydrolases"/>
    <property type="match status" value="1"/>
</dbReference>
<evidence type="ECO:0008006" key="9">
    <source>
        <dbReference type="Google" id="ProtNLM"/>
    </source>
</evidence>
<accession>A0A9P4SJ64</accession>
<organism evidence="7 8">
    <name type="scientific">Patellaria atrata CBS 101060</name>
    <dbReference type="NCBI Taxonomy" id="1346257"/>
    <lineage>
        <taxon>Eukaryota</taxon>
        <taxon>Fungi</taxon>
        <taxon>Dikarya</taxon>
        <taxon>Ascomycota</taxon>
        <taxon>Pezizomycotina</taxon>
        <taxon>Dothideomycetes</taxon>
        <taxon>Dothideomycetes incertae sedis</taxon>
        <taxon>Patellariales</taxon>
        <taxon>Patellariaceae</taxon>
        <taxon>Patellaria</taxon>
    </lineage>
</organism>
<dbReference type="Proteomes" id="UP000799429">
    <property type="component" value="Unassembled WGS sequence"/>
</dbReference>
<evidence type="ECO:0000256" key="3">
    <source>
        <dbReference type="ARBA" id="ARBA00022840"/>
    </source>
</evidence>
<dbReference type="InterPro" id="IPR049730">
    <property type="entry name" value="SNF2/RAD54-like_C"/>
</dbReference>
<feature type="domain" description="Helicase C-terminal" evidence="6">
    <location>
        <begin position="618"/>
        <end position="772"/>
    </location>
</feature>
<evidence type="ECO:0000256" key="2">
    <source>
        <dbReference type="ARBA" id="ARBA00022801"/>
    </source>
</evidence>
<dbReference type="InterPro" id="IPR050496">
    <property type="entry name" value="SNF2_RAD54_helicase_repair"/>
</dbReference>
<dbReference type="PROSITE" id="PS51192">
    <property type="entry name" value="HELICASE_ATP_BIND_1"/>
    <property type="match status" value="1"/>
</dbReference>
<dbReference type="Gene3D" id="1.20.120.850">
    <property type="entry name" value="SWI2/SNF2 ATPases, N-terminal domain"/>
    <property type="match status" value="1"/>
</dbReference>
<keyword evidence="8" id="KW-1185">Reference proteome</keyword>
<dbReference type="GO" id="GO:0005634">
    <property type="term" value="C:nucleus"/>
    <property type="evidence" value="ECO:0007669"/>
    <property type="project" value="TreeGrafter"/>
</dbReference>
<keyword evidence="2" id="KW-0378">Hydrolase</keyword>
<comment type="caution">
    <text evidence="7">The sequence shown here is derived from an EMBL/GenBank/DDBJ whole genome shotgun (WGS) entry which is preliminary data.</text>
</comment>
<keyword evidence="1" id="KW-0547">Nucleotide-binding</keyword>
<evidence type="ECO:0000256" key="1">
    <source>
        <dbReference type="ARBA" id="ARBA00022741"/>
    </source>
</evidence>
<protein>
    <recommendedName>
        <fullName evidence="9">DsDNA-dependent ATPase</fullName>
    </recommendedName>
</protein>
<dbReference type="OrthoDB" id="413460at2759"/>
<dbReference type="AlphaFoldDB" id="A0A9P4SJ64"/>
<dbReference type="EMBL" id="MU006089">
    <property type="protein sequence ID" value="KAF2843653.1"/>
    <property type="molecule type" value="Genomic_DNA"/>
</dbReference>
<dbReference type="Pfam" id="PF00176">
    <property type="entry name" value="SNF2-rel_dom"/>
    <property type="match status" value="1"/>
</dbReference>
<name>A0A9P4SJ64_9PEZI</name>
<evidence type="ECO:0000259" key="6">
    <source>
        <dbReference type="PROSITE" id="PS51194"/>
    </source>
</evidence>
<evidence type="ECO:0000313" key="7">
    <source>
        <dbReference type="EMBL" id="KAF2843653.1"/>
    </source>
</evidence>
<dbReference type="PROSITE" id="PS51257">
    <property type="entry name" value="PROKAR_LIPOPROTEIN"/>
    <property type="match status" value="1"/>
</dbReference>
<dbReference type="Gene3D" id="3.40.50.10810">
    <property type="entry name" value="Tandem AAA-ATPase domain"/>
    <property type="match status" value="1"/>
</dbReference>
<evidence type="ECO:0000259" key="5">
    <source>
        <dbReference type="PROSITE" id="PS51192"/>
    </source>
</evidence>